<protein>
    <submittedName>
        <fullName evidence="1">Uncharacterized protein</fullName>
    </submittedName>
</protein>
<organism evidence="1 2">
    <name type="scientific">Trapa incisa</name>
    <dbReference type="NCBI Taxonomy" id="236973"/>
    <lineage>
        <taxon>Eukaryota</taxon>
        <taxon>Viridiplantae</taxon>
        <taxon>Streptophyta</taxon>
        <taxon>Embryophyta</taxon>
        <taxon>Tracheophyta</taxon>
        <taxon>Spermatophyta</taxon>
        <taxon>Magnoliopsida</taxon>
        <taxon>eudicotyledons</taxon>
        <taxon>Gunneridae</taxon>
        <taxon>Pentapetalae</taxon>
        <taxon>rosids</taxon>
        <taxon>malvids</taxon>
        <taxon>Myrtales</taxon>
        <taxon>Lythraceae</taxon>
        <taxon>Trapa</taxon>
    </lineage>
</organism>
<keyword evidence="2" id="KW-1185">Reference proteome</keyword>
<gene>
    <name evidence="1" type="ORF">SAY87_001507</name>
</gene>
<name>A0AAN7GGV4_9MYRT</name>
<dbReference type="EMBL" id="JAXIOK010000023">
    <property type="protein sequence ID" value="KAK4743506.1"/>
    <property type="molecule type" value="Genomic_DNA"/>
</dbReference>
<dbReference type="Proteomes" id="UP001345219">
    <property type="component" value="Chromosome 1"/>
</dbReference>
<comment type="caution">
    <text evidence="1">The sequence shown here is derived from an EMBL/GenBank/DDBJ whole genome shotgun (WGS) entry which is preliminary data.</text>
</comment>
<reference evidence="1 2" key="1">
    <citation type="journal article" date="2023" name="Hortic Res">
        <title>Pangenome of water caltrop reveals structural variations and asymmetric subgenome divergence after allopolyploidization.</title>
        <authorList>
            <person name="Zhang X."/>
            <person name="Chen Y."/>
            <person name="Wang L."/>
            <person name="Yuan Y."/>
            <person name="Fang M."/>
            <person name="Shi L."/>
            <person name="Lu R."/>
            <person name="Comes H.P."/>
            <person name="Ma Y."/>
            <person name="Chen Y."/>
            <person name="Huang G."/>
            <person name="Zhou Y."/>
            <person name="Zheng Z."/>
            <person name="Qiu Y."/>
        </authorList>
    </citation>
    <scope>NUCLEOTIDE SEQUENCE [LARGE SCALE GENOMIC DNA]</scope>
    <source>
        <tissue evidence="1">Roots</tissue>
    </source>
</reference>
<accession>A0AAN7GGV4</accession>
<dbReference type="AlphaFoldDB" id="A0AAN7GGV4"/>
<sequence>MVKLANLLACSISLKHVDGGLCEAKLWGAWDSYSSPHIFFKNQRIHVSRPVAVAGGNWNSCEVPLSSMSSLSYWHRLFQQSLPKTRPLSRAGLVAACDQLVIHML</sequence>
<proteinExistence type="predicted"/>
<evidence type="ECO:0000313" key="2">
    <source>
        <dbReference type="Proteomes" id="UP001345219"/>
    </source>
</evidence>
<evidence type="ECO:0000313" key="1">
    <source>
        <dbReference type="EMBL" id="KAK4743506.1"/>
    </source>
</evidence>